<proteinExistence type="predicted"/>
<reference evidence="1 2" key="1">
    <citation type="journal article" date="2019" name="Commun. Biol.">
        <title>The bagworm genome reveals a unique fibroin gene that provides high tensile strength.</title>
        <authorList>
            <person name="Kono N."/>
            <person name="Nakamura H."/>
            <person name="Ohtoshi R."/>
            <person name="Tomita M."/>
            <person name="Numata K."/>
            <person name="Arakawa K."/>
        </authorList>
    </citation>
    <scope>NUCLEOTIDE SEQUENCE [LARGE SCALE GENOMIC DNA]</scope>
</reference>
<gene>
    <name evidence="1" type="ORF">EVAR_49572_1</name>
</gene>
<accession>A0A4C1YKR9</accession>
<dbReference type="OrthoDB" id="425681at2759"/>
<comment type="caution">
    <text evidence="1">The sequence shown here is derived from an EMBL/GenBank/DDBJ whole genome shotgun (WGS) entry which is preliminary data.</text>
</comment>
<protein>
    <recommendedName>
        <fullName evidence="3">Reverse transcriptase domain-containing protein</fullName>
    </recommendedName>
</protein>
<evidence type="ECO:0000313" key="2">
    <source>
        <dbReference type="Proteomes" id="UP000299102"/>
    </source>
</evidence>
<organism evidence="1 2">
    <name type="scientific">Eumeta variegata</name>
    <name type="common">Bagworm moth</name>
    <name type="synonym">Eumeta japonica</name>
    <dbReference type="NCBI Taxonomy" id="151549"/>
    <lineage>
        <taxon>Eukaryota</taxon>
        <taxon>Metazoa</taxon>
        <taxon>Ecdysozoa</taxon>
        <taxon>Arthropoda</taxon>
        <taxon>Hexapoda</taxon>
        <taxon>Insecta</taxon>
        <taxon>Pterygota</taxon>
        <taxon>Neoptera</taxon>
        <taxon>Endopterygota</taxon>
        <taxon>Lepidoptera</taxon>
        <taxon>Glossata</taxon>
        <taxon>Ditrysia</taxon>
        <taxon>Tineoidea</taxon>
        <taxon>Psychidae</taxon>
        <taxon>Oiketicinae</taxon>
        <taxon>Eumeta</taxon>
    </lineage>
</organism>
<keyword evidence="2" id="KW-1185">Reference proteome</keyword>
<name>A0A4C1YKR9_EUMVA</name>
<sequence length="157" mass="17132">MDELSVKCILYADNQVILGHSACELQKIVNKMNDSIKETGEVSPLTHPDALSAIGAADQSVHCPIKRQVLEGIFYYEKLANSTYFSLSAGGQSSNARVPRAGAPPALRRPAWYSALGQEDRSRPTLAPSVGFDNVIRKPPVYLVRPVEKPSPHTFAQ</sequence>
<evidence type="ECO:0000313" key="1">
    <source>
        <dbReference type="EMBL" id="GBP77011.1"/>
    </source>
</evidence>
<evidence type="ECO:0008006" key="3">
    <source>
        <dbReference type="Google" id="ProtNLM"/>
    </source>
</evidence>
<dbReference type="AlphaFoldDB" id="A0A4C1YKR9"/>
<dbReference type="EMBL" id="BGZK01001314">
    <property type="protein sequence ID" value="GBP77011.1"/>
    <property type="molecule type" value="Genomic_DNA"/>
</dbReference>
<dbReference type="Proteomes" id="UP000299102">
    <property type="component" value="Unassembled WGS sequence"/>
</dbReference>